<feature type="chain" id="PRO_5040241963" evidence="1">
    <location>
        <begin position="29"/>
        <end position="188"/>
    </location>
</feature>
<evidence type="ECO:0000313" key="3">
    <source>
        <dbReference type="Proteomes" id="UP000772434"/>
    </source>
</evidence>
<keyword evidence="3" id="KW-1185">Reference proteome</keyword>
<evidence type="ECO:0000313" key="2">
    <source>
        <dbReference type="EMBL" id="KAF9064484.1"/>
    </source>
</evidence>
<protein>
    <submittedName>
        <fullName evidence="2">Uncharacterized protein</fullName>
    </submittedName>
</protein>
<reference evidence="2" key="1">
    <citation type="submission" date="2020-11" db="EMBL/GenBank/DDBJ databases">
        <authorList>
            <consortium name="DOE Joint Genome Institute"/>
            <person name="Ahrendt S."/>
            <person name="Riley R."/>
            <person name="Andreopoulos W."/>
            <person name="Labutti K."/>
            <person name="Pangilinan J."/>
            <person name="Ruiz-Duenas F.J."/>
            <person name="Barrasa J.M."/>
            <person name="Sanchez-Garcia M."/>
            <person name="Camarero S."/>
            <person name="Miyauchi S."/>
            <person name="Serrano A."/>
            <person name="Linde D."/>
            <person name="Babiker R."/>
            <person name="Drula E."/>
            <person name="Ayuso-Fernandez I."/>
            <person name="Pacheco R."/>
            <person name="Padilla G."/>
            <person name="Ferreira P."/>
            <person name="Barriuso J."/>
            <person name="Kellner H."/>
            <person name="Castanera R."/>
            <person name="Alfaro M."/>
            <person name="Ramirez L."/>
            <person name="Pisabarro A.G."/>
            <person name="Kuo A."/>
            <person name="Tritt A."/>
            <person name="Lipzen A."/>
            <person name="He G."/>
            <person name="Yan M."/>
            <person name="Ng V."/>
            <person name="Cullen D."/>
            <person name="Martin F."/>
            <person name="Rosso M.-N."/>
            <person name="Henrissat B."/>
            <person name="Hibbett D."/>
            <person name="Martinez A.T."/>
            <person name="Grigoriev I.V."/>
        </authorList>
    </citation>
    <scope>NUCLEOTIDE SEQUENCE</scope>
    <source>
        <strain evidence="2">AH 40177</strain>
    </source>
</reference>
<gene>
    <name evidence="2" type="ORF">BDP27DRAFT_1405305</name>
</gene>
<name>A0A9P5PF33_9AGAR</name>
<dbReference type="OrthoDB" id="2575973at2759"/>
<dbReference type="Proteomes" id="UP000772434">
    <property type="component" value="Unassembled WGS sequence"/>
</dbReference>
<comment type="caution">
    <text evidence="2">The sequence shown here is derived from an EMBL/GenBank/DDBJ whole genome shotgun (WGS) entry which is preliminary data.</text>
</comment>
<dbReference type="AlphaFoldDB" id="A0A9P5PF33"/>
<organism evidence="2 3">
    <name type="scientific">Rhodocollybia butyracea</name>
    <dbReference type="NCBI Taxonomy" id="206335"/>
    <lineage>
        <taxon>Eukaryota</taxon>
        <taxon>Fungi</taxon>
        <taxon>Dikarya</taxon>
        <taxon>Basidiomycota</taxon>
        <taxon>Agaricomycotina</taxon>
        <taxon>Agaricomycetes</taxon>
        <taxon>Agaricomycetidae</taxon>
        <taxon>Agaricales</taxon>
        <taxon>Marasmiineae</taxon>
        <taxon>Omphalotaceae</taxon>
        <taxon>Rhodocollybia</taxon>
    </lineage>
</organism>
<dbReference type="EMBL" id="JADNRY010000122">
    <property type="protein sequence ID" value="KAF9064484.1"/>
    <property type="molecule type" value="Genomic_DNA"/>
</dbReference>
<sequence>MFVQARSFILFFLFASISIATSVPEASANSVNKLKRQDSTVDIFNTLKSSTDTIMPQIGDYSFKPTLVQAGNVSETNVTPLINDLTTAFKTASSSLAPLVTSSRKVRRQDDTLAEIIAGIFTDVSDGLASLLGVSGTPGLSSLIANTATAISDVVTLAELLAPDLVAGLQLATAILNLVSKISGLIPA</sequence>
<evidence type="ECO:0000256" key="1">
    <source>
        <dbReference type="SAM" id="SignalP"/>
    </source>
</evidence>
<accession>A0A9P5PF33</accession>
<keyword evidence="1" id="KW-0732">Signal</keyword>
<feature type="signal peptide" evidence="1">
    <location>
        <begin position="1"/>
        <end position="28"/>
    </location>
</feature>
<proteinExistence type="predicted"/>